<feature type="compositionally biased region" description="Basic and acidic residues" evidence="1">
    <location>
        <begin position="1"/>
        <end position="19"/>
    </location>
</feature>
<evidence type="ECO:0000313" key="3">
    <source>
        <dbReference type="Proteomes" id="UP001151699"/>
    </source>
</evidence>
<sequence>MEPKNLEKKDEINKHRDTNDDTVDDSDVPEIVPYRSKHLTGKHNFMRSGKSPERLSDSSDSDSVLIQCVPIRDRSSTTLTESVERRARLNSNSSRNSTLAKRQLYSEEKRYDNVHNSSTESLSIISSEFEKKLKDP</sequence>
<keyword evidence="3" id="KW-1185">Reference proteome</keyword>
<evidence type="ECO:0000256" key="1">
    <source>
        <dbReference type="SAM" id="MobiDB-lite"/>
    </source>
</evidence>
<feature type="region of interest" description="Disordered" evidence="1">
    <location>
        <begin position="1"/>
        <end position="119"/>
    </location>
</feature>
<organism evidence="2 3">
    <name type="scientific">Pseudolycoriella hygida</name>
    <dbReference type="NCBI Taxonomy" id="35572"/>
    <lineage>
        <taxon>Eukaryota</taxon>
        <taxon>Metazoa</taxon>
        <taxon>Ecdysozoa</taxon>
        <taxon>Arthropoda</taxon>
        <taxon>Hexapoda</taxon>
        <taxon>Insecta</taxon>
        <taxon>Pterygota</taxon>
        <taxon>Neoptera</taxon>
        <taxon>Endopterygota</taxon>
        <taxon>Diptera</taxon>
        <taxon>Nematocera</taxon>
        <taxon>Sciaroidea</taxon>
        <taxon>Sciaridae</taxon>
        <taxon>Pseudolycoriella</taxon>
    </lineage>
</organism>
<name>A0A9Q0MLJ7_9DIPT</name>
<dbReference type="EMBL" id="WJQU01002435">
    <property type="protein sequence ID" value="KAJ6632858.1"/>
    <property type="molecule type" value="Genomic_DNA"/>
</dbReference>
<accession>A0A9Q0MLJ7</accession>
<reference evidence="2" key="1">
    <citation type="submission" date="2022-07" db="EMBL/GenBank/DDBJ databases">
        <authorList>
            <person name="Trinca V."/>
            <person name="Uliana J.V.C."/>
            <person name="Torres T.T."/>
            <person name="Ward R.J."/>
            <person name="Monesi N."/>
        </authorList>
    </citation>
    <scope>NUCLEOTIDE SEQUENCE</scope>
    <source>
        <strain evidence="2">HSMRA1968</strain>
        <tissue evidence="2">Whole embryos</tissue>
    </source>
</reference>
<proteinExistence type="predicted"/>
<comment type="caution">
    <text evidence="2">The sequence shown here is derived from an EMBL/GenBank/DDBJ whole genome shotgun (WGS) entry which is preliminary data.</text>
</comment>
<dbReference type="Proteomes" id="UP001151699">
    <property type="component" value="Unassembled WGS sequence"/>
</dbReference>
<feature type="compositionally biased region" description="Basic residues" evidence="1">
    <location>
        <begin position="35"/>
        <end position="45"/>
    </location>
</feature>
<evidence type="ECO:0000313" key="2">
    <source>
        <dbReference type="EMBL" id="KAJ6632858.1"/>
    </source>
</evidence>
<protein>
    <submittedName>
        <fullName evidence="2">Uncharacterized protein</fullName>
    </submittedName>
</protein>
<feature type="compositionally biased region" description="Basic and acidic residues" evidence="1">
    <location>
        <begin position="104"/>
        <end position="113"/>
    </location>
</feature>
<dbReference type="AlphaFoldDB" id="A0A9Q0MLJ7"/>
<gene>
    <name evidence="2" type="ORF">Bhyg_16184</name>
</gene>